<organism evidence="2 3">
    <name type="scientific">Rhizobium hainanense</name>
    <dbReference type="NCBI Taxonomy" id="52131"/>
    <lineage>
        <taxon>Bacteria</taxon>
        <taxon>Pseudomonadati</taxon>
        <taxon>Pseudomonadota</taxon>
        <taxon>Alphaproteobacteria</taxon>
        <taxon>Hyphomicrobiales</taxon>
        <taxon>Rhizobiaceae</taxon>
        <taxon>Rhizobium/Agrobacterium group</taxon>
        <taxon>Rhizobium</taxon>
    </lineage>
</organism>
<dbReference type="OrthoDB" id="8387726at2"/>
<evidence type="ECO:0000313" key="2">
    <source>
        <dbReference type="EMBL" id="SCB12376.1"/>
    </source>
</evidence>
<accession>A0A1C3UA58</accession>
<protein>
    <submittedName>
        <fullName evidence="2">Uncharacterized protein</fullName>
    </submittedName>
</protein>
<dbReference type="AlphaFoldDB" id="A0A1C3UA58"/>
<feature type="compositionally biased region" description="Basic residues" evidence="1">
    <location>
        <begin position="1"/>
        <end position="11"/>
    </location>
</feature>
<gene>
    <name evidence="2" type="ORF">GA0061100_1011096</name>
</gene>
<dbReference type="Proteomes" id="UP000186228">
    <property type="component" value="Unassembled WGS sequence"/>
</dbReference>
<evidence type="ECO:0000313" key="3">
    <source>
        <dbReference type="Proteomes" id="UP000186228"/>
    </source>
</evidence>
<dbReference type="EMBL" id="FMAC01000001">
    <property type="protein sequence ID" value="SCB12376.1"/>
    <property type="molecule type" value="Genomic_DNA"/>
</dbReference>
<feature type="compositionally biased region" description="Basic residues" evidence="1">
    <location>
        <begin position="74"/>
        <end position="83"/>
    </location>
</feature>
<feature type="region of interest" description="Disordered" evidence="1">
    <location>
        <begin position="1"/>
        <end position="35"/>
    </location>
</feature>
<sequence>MSPTPIHRKSQTQKPELTERQKKARPNTLRQAQVLPPHQVDLTLHPVTHEDVHVPAHVNGADLSREAPADANHGRKPKNQPRH</sequence>
<name>A0A1C3UA58_9HYPH</name>
<proteinExistence type="predicted"/>
<keyword evidence="3" id="KW-1185">Reference proteome</keyword>
<feature type="region of interest" description="Disordered" evidence="1">
    <location>
        <begin position="49"/>
        <end position="83"/>
    </location>
</feature>
<evidence type="ECO:0000256" key="1">
    <source>
        <dbReference type="SAM" id="MobiDB-lite"/>
    </source>
</evidence>
<dbReference type="RefSeq" id="WP_075851645.1">
    <property type="nucleotide sequence ID" value="NZ_FMAC01000001.1"/>
</dbReference>
<reference evidence="3" key="1">
    <citation type="submission" date="2016-08" db="EMBL/GenBank/DDBJ databases">
        <authorList>
            <person name="Varghese N."/>
            <person name="Submissions Spin"/>
        </authorList>
    </citation>
    <scope>NUCLEOTIDE SEQUENCE [LARGE SCALE GENOMIC DNA]</scope>
    <source>
        <strain evidence="3">CCBAU 57015</strain>
    </source>
</reference>